<accession>A0A8H7ABR4</accession>
<sequence length="91" mass="10218">MQYALSNSRQNLNCLIDDPSVMNTAYAASNQSSSSDSGLAQSNDTVQISDHDLDFVQQTTQLDMSFLRYLSNTFPMPCQDELPYFDTDFTT</sequence>
<keyword evidence="2" id="KW-1185">Reference proteome</keyword>
<dbReference type="AlphaFoldDB" id="A0A8H7ABR4"/>
<reference evidence="1" key="1">
    <citation type="submission" date="2020-02" db="EMBL/GenBank/DDBJ databases">
        <authorList>
            <person name="Palmer J.M."/>
        </authorList>
    </citation>
    <scope>NUCLEOTIDE SEQUENCE</scope>
    <source>
        <strain evidence="1">EPUS1.4</strain>
        <tissue evidence="1">Thallus</tissue>
    </source>
</reference>
<dbReference type="Proteomes" id="UP000606974">
    <property type="component" value="Unassembled WGS sequence"/>
</dbReference>
<organism evidence="1 2">
    <name type="scientific">Endocarpon pusillum</name>
    <dbReference type="NCBI Taxonomy" id="364733"/>
    <lineage>
        <taxon>Eukaryota</taxon>
        <taxon>Fungi</taxon>
        <taxon>Dikarya</taxon>
        <taxon>Ascomycota</taxon>
        <taxon>Pezizomycotina</taxon>
        <taxon>Eurotiomycetes</taxon>
        <taxon>Chaetothyriomycetidae</taxon>
        <taxon>Verrucariales</taxon>
        <taxon>Verrucariaceae</taxon>
        <taxon>Endocarpon</taxon>
    </lineage>
</organism>
<evidence type="ECO:0000313" key="1">
    <source>
        <dbReference type="EMBL" id="KAF7505079.1"/>
    </source>
</evidence>
<comment type="caution">
    <text evidence="1">The sequence shown here is derived from an EMBL/GenBank/DDBJ whole genome shotgun (WGS) entry which is preliminary data.</text>
</comment>
<dbReference type="EMBL" id="JAACFV010000119">
    <property type="protein sequence ID" value="KAF7505079.1"/>
    <property type="molecule type" value="Genomic_DNA"/>
</dbReference>
<protein>
    <submittedName>
        <fullName evidence="1">Uncharacterized protein</fullName>
    </submittedName>
</protein>
<evidence type="ECO:0000313" key="2">
    <source>
        <dbReference type="Proteomes" id="UP000606974"/>
    </source>
</evidence>
<proteinExistence type="predicted"/>
<gene>
    <name evidence="1" type="ORF">GJ744_001298</name>
</gene>
<name>A0A8H7ABR4_9EURO</name>